<dbReference type="VEuPathDB" id="VectorBase:GPPI024129"/>
<organism evidence="2 3">
    <name type="scientific">Glossina palpalis gambiensis</name>
    <dbReference type="NCBI Taxonomy" id="67801"/>
    <lineage>
        <taxon>Eukaryota</taxon>
        <taxon>Metazoa</taxon>
        <taxon>Ecdysozoa</taxon>
        <taxon>Arthropoda</taxon>
        <taxon>Hexapoda</taxon>
        <taxon>Insecta</taxon>
        <taxon>Pterygota</taxon>
        <taxon>Neoptera</taxon>
        <taxon>Endopterygota</taxon>
        <taxon>Diptera</taxon>
        <taxon>Brachycera</taxon>
        <taxon>Muscomorpha</taxon>
        <taxon>Hippoboscoidea</taxon>
        <taxon>Glossinidae</taxon>
        <taxon>Glossina</taxon>
    </lineage>
</organism>
<reference evidence="2" key="2">
    <citation type="submission" date="2020-05" db="UniProtKB">
        <authorList>
            <consortium name="EnsemblMetazoa"/>
        </authorList>
    </citation>
    <scope>IDENTIFICATION</scope>
    <source>
        <strain evidence="2">IAEA</strain>
    </source>
</reference>
<accession>A0A1B0BAQ3</accession>
<protein>
    <submittedName>
        <fullName evidence="2">Uncharacterized protein</fullName>
    </submittedName>
</protein>
<keyword evidence="1" id="KW-0732">Signal</keyword>
<feature type="signal peptide" evidence="1">
    <location>
        <begin position="1"/>
        <end position="17"/>
    </location>
</feature>
<dbReference type="EMBL" id="JXJN01011109">
    <property type="status" value="NOT_ANNOTATED_CDS"/>
    <property type="molecule type" value="Genomic_DNA"/>
</dbReference>
<feature type="chain" id="PRO_5008404665" evidence="1">
    <location>
        <begin position="18"/>
        <end position="148"/>
    </location>
</feature>
<sequence length="148" mass="16730">MSLHGSVIGLLQLFCTSIDLFGSGKFGSSLLKIAHLVSTSGSHDHKIDVCMMLCLHGTIHELLNADEDCVANYACRGLKENIEKELSAWREEDSRIILNLRKEEEKLFRTEEVREQRGTKAANVHKYNHLVLNVFKILVPKRENNSLA</sequence>
<evidence type="ECO:0000313" key="3">
    <source>
        <dbReference type="Proteomes" id="UP000092460"/>
    </source>
</evidence>
<evidence type="ECO:0000313" key="2">
    <source>
        <dbReference type="EnsemblMetazoa" id="GPPI024129-PA"/>
    </source>
</evidence>
<keyword evidence="3" id="KW-1185">Reference proteome</keyword>
<reference evidence="3" key="1">
    <citation type="submission" date="2015-01" db="EMBL/GenBank/DDBJ databases">
        <authorList>
            <person name="Aksoy S."/>
            <person name="Warren W."/>
            <person name="Wilson R.K."/>
        </authorList>
    </citation>
    <scope>NUCLEOTIDE SEQUENCE [LARGE SCALE GENOMIC DNA]</scope>
    <source>
        <strain evidence="3">IAEA</strain>
    </source>
</reference>
<dbReference type="Proteomes" id="UP000092460">
    <property type="component" value="Unassembled WGS sequence"/>
</dbReference>
<name>A0A1B0BAQ3_9MUSC</name>
<evidence type="ECO:0000256" key="1">
    <source>
        <dbReference type="SAM" id="SignalP"/>
    </source>
</evidence>
<dbReference type="EnsemblMetazoa" id="GPPI024129-RA">
    <property type="protein sequence ID" value="GPPI024129-PA"/>
    <property type="gene ID" value="GPPI024129"/>
</dbReference>
<dbReference type="EMBL" id="JXJN01011110">
    <property type="status" value="NOT_ANNOTATED_CDS"/>
    <property type="molecule type" value="Genomic_DNA"/>
</dbReference>
<dbReference type="AlphaFoldDB" id="A0A1B0BAQ3"/>
<proteinExistence type="predicted"/>